<proteinExistence type="predicted"/>
<name>A0ABS4C861_9PSED</name>
<dbReference type="RefSeq" id="WP_210042467.1">
    <property type="nucleotide sequence ID" value="NZ_JAFFZW010000004.1"/>
</dbReference>
<feature type="domain" description="FAD dependent oxidoreductase" evidence="2">
    <location>
        <begin position="40"/>
        <end position="403"/>
    </location>
</feature>
<dbReference type="SUPFAM" id="SSF51905">
    <property type="entry name" value="FAD/NAD(P)-binding domain"/>
    <property type="match status" value="1"/>
</dbReference>
<gene>
    <name evidence="3" type="ORF">JTJ32_14625</name>
</gene>
<evidence type="ECO:0000256" key="1">
    <source>
        <dbReference type="ARBA" id="ARBA00023002"/>
    </source>
</evidence>
<protein>
    <submittedName>
        <fullName evidence="3">FAD-dependent oxidoreductase</fullName>
    </submittedName>
</protein>
<evidence type="ECO:0000313" key="4">
    <source>
        <dbReference type="Proteomes" id="UP000673197"/>
    </source>
</evidence>
<reference evidence="3 4" key="1">
    <citation type="journal article" date="2022" name="Syst. Appl. Microbiol.">
        <title>Pseudomonas alliivorans sp. nov., a plant-pathogenic bacterium isolated from onion foliage in Georgia, USA.</title>
        <authorList>
            <person name="Zhao M."/>
            <person name="Tyson C."/>
            <person name="Chen H.C."/>
            <person name="Paudel S."/>
            <person name="Gitaitis R."/>
            <person name="Kvitko B."/>
            <person name="Dutta B."/>
        </authorList>
    </citation>
    <scope>NUCLEOTIDE SEQUENCE [LARGE SCALE GENOMIC DNA]</scope>
    <source>
        <strain evidence="3 4">20GA0068</strain>
    </source>
</reference>
<accession>A0ABS4C861</accession>
<evidence type="ECO:0000259" key="2">
    <source>
        <dbReference type="Pfam" id="PF01266"/>
    </source>
</evidence>
<dbReference type="Gene3D" id="3.30.9.10">
    <property type="entry name" value="D-Amino Acid Oxidase, subunit A, domain 2"/>
    <property type="match status" value="1"/>
</dbReference>
<sequence length="475" mass="51966">MNLLPALSGIERHSWSWWREDIQPLHGQPLNTLRGGINVDVVIVGGGFTGMWTALALRERAPHLSVAIVEANRLGDGASSKNGGMVHGYWASLPANIKSLGLESALDIALLGSKAQEGFRSFVTQPGRDVWWQEAGNLRVATCRAQERVLDRFLEKTRGLGVDKFIQPLDQKQVRELIDAPVFGKGIYFPEAGNVHPGKLIIELKKAVLAAGVQVFENSPVTRVEQGFPHRVRCDKGVVVASDVVLATNVALAGIPSLAPRFSIFSSYATMSNLAEEGLHKSKWSAPVGVSDARMFLHYFRRTNDHRVLIGSGSGPIGWGNNIQSLVLRNDEQSFERARRGMAHLLPAVSCAGFAKSWGWPIDVSSDRLPFFKTLKQRIHYGGGYSGHGVQGTWIGGQCLASLVLNSKDEWSTSPFCQRNLPRLPPEPFKYVGANAVRWGVLSCEEAEQASRFAWPQARALAALPSLLGLRIGVR</sequence>
<dbReference type="Gene3D" id="3.50.50.60">
    <property type="entry name" value="FAD/NAD(P)-binding domain"/>
    <property type="match status" value="1"/>
</dbReference>
<comment type="caution">
    <text evidence="3">The sequence shown here is derived from an EMBL/GenBank/DDBJ whole genome shotgun (WGS) entry which is preliminary data.</text>
</comment>
<dbReference type="InterPro" id="IPR036188">
    <property type="entry name" value="FAD/NAD-bd_sf"/>
</dbReference>
<dbReference type="PANTHER" id="PTHR13847:SF285">
    <property type="entry name" value="FAD DEPENDENT OXIDOREDUCTASE DOMAIN-CONTAINING PROTEIN"/>
    <property type="match status" value="1"/>
</dbReference>
<dbReference type="Proteomes" id="UP000673197">
    <property type="component" value="Unassembled WGS sequence"/>
</dbReference>
<keyword evidence="4" id="KW-1185">Reference proteome</keyword>
<dbReference type="PANTHER" id="PTHR13847">
    <property type="entry name" value="SARCOSINE DEHYDROGENASE-RELATED"/>
    <property type="match status" value="1"/>
</dbReference>
<dbReference type="InterPro" id="IPR006076">
    <property type="entry name" value="FAD-dep_OxRdtase"/>
</dbReference>
<organism evidence="3 4">
    <name type="scientific">Pseudomonas alliivorans</name>
    <dbReference type="NCBI Taxonomy" id="2810613"/>
    <lineage>
        <taxon>Bacteria</taxon>
        <taxon>Pseudomonadati</taxon>
        <taxon>Pseudomonadota</taxon>
        <taxon>Gammaproteobacteria</taxon>
        <taxon>Pseudomonadales</taxon>
        <taxon>Pseudomonadaceae</taxon>
        <taxon>Pseudomonas</taxon>
    </lineage>
</organism>
<dbReference type="EMBL" id="JAFFZW010000004">
    <property type="protein sequence ID" value="MBP0946562.1"/>
    <property type="molecule type" value="Genomic_DNA"/>
</dbReference>
<keyword evidence="1" id="KW-0560">Oxidoreductase</keyword>
<dbReference type="Pfam" id="PF01266">
    <property type="entry name" value="DAO"/>
    <property type="match status" value="1"/>
</dbReference>
<evidence type="ECO:0000313" key="3">
    <source>
        <dbReference type="EMBL" id="MBP0946562.1"/>
    </source>
</evidence>